<proteinExistence type="inferred from homology"/>
<dbReference type="NCBIfam" id="TIGR00879">
    <property type="entry name" value="SP"/>
    <property type="match status" value="1"/>
</dbReference>
<feature type="transmembrane region" description="Helical" evidence="9">
    <location>
        <begin position="83"/>
        <end position="102"/>
    </location>
</feature>
<feature type="transmembrane region" description="Helical" evidence="9">
    <location>
        <begin position="334"/>
        <end position="353"/>
    </location>
</feature>
<keyword evidence="3 7" id="KW-0813">Transport</keyword>
<comment type="subcellular location">
    <subcellularLocation>
        <location evidence="1">Membrane</location>
        <topology evidence="1">Multi-pass membrane protein</topology>
    </subcellularLocation>
</comment>
<accession>A0A4Z0YBT6</accession>
<dbReference type="SUPFAM" id="SSF103473">
    <property type="entry name" value="MFS general substrate transporter"/>
    <property type="match status" value="1"/>
</dbReference>
<dbReference type="PANTHER" id="PTHR48022:SF14">
    <property type="entry name" value="MAJOR FACILITATOR SUPERFAMILY (MFS) PROFILE DOMAIN-CONTAINING PROTEIN-RELATED"/>
    <property type="match status" value="1"/>
</dbReference>
<evidence type="ECO:0000256" key="7">
    <source>
        <dbReference type="RuleBase" id="RU003346"/>
    </source>
</evidence>
<feature type="domain" description="Major facilitator superfamily (MFS) profile" evidence="10">
    <location>
        <begin position="14"/>
        <end position="459"/>
    </location>
</feature>
<feature type="transmembrane region" description="Helical" evidence="9">
    <location>
        <begin position="145"/>
        <end position="167"/>
    </location>
</feature>
<feature type="transmembrane region" description="Helical" evidence="9">
    <location>
        <begin position="50"/>
        <end position="71"/>
    </location>
</feature>
<reference evidence="11 12" key="1">
    <citation type="submission" date="2019-03" db="EMBL/GenBank/DDBJ databases">
        <title>Draft genome sequence of Xylaria hypoxylon DSM 108379, a ubiquitous saprotrophic-parasitic fungi on hardwood.</title>
        <authorList>
            <person name="Buettner E."/>
            <person name="Leonhardt S."/>
            <person name="Gebauer A.M."/>
            <person name="Liers C."/>
            <person name="Hofrichter M."/>
            <person name="Kellner H."/>
        </authorList>
    </citation>
    <scope>NUCLEOTIDE SEQUENCE [LARGE SCALE GENOMIC DNA]</scope>
    <source>
        <strain evidence="11 12">DSM 108379</strain>
    </source>
</reference>
<comment type="similarity">
    <text evidence="2 7">Belongs to the major facilitator superfamily. Sugar transporter (TC 2.A.1.1) family.</text>
</comment>
<feature type="transmembrane region" description="Helical" evidence="9">
    <location>
        <begin position="404"/>
        <end position="423"/>
    </location>
</feature>
<evidence type="ECO:0000256" key="6">
    <source>
        <dbReference type="ARBA" id="ARBA00023136"/>
    </source>
</evidence>
<gene>
    <name evidence="11" type="ORF">E0Z10_g7110</name>
</gene>
<keyword evidence="6 9" id="KW-0472">Membrane</keyword>
<dbReference type="InterPro" id="IPR036259">
    <property type="entry name" value="MFS_trans_sf"/>
</dbReference>
<dbReference type="InterPro" id="IPR005829">
    <property type="entry name" value="Sugar_transporter_CS"/>
</dbReference>
<evidence type="ECO:0000256" key="2">
    <source>
        <dbReference type="ARBA" id="ARBA00010992"/>
    </source>
</evidence>
<evidence type="ECO:0000256" key="5">
    <source>
        <dbReference type="ARBA" id="ARBA00022989"/>
    </source>
</evidence>
<dbReference type="PRINTS" id="PR00171">
    <property type="entry name" value="SUGRTRNSPORT"/>
</dbReference>
<dbReference type="AlphaFoldDB" id="A0A4Z0YBT6"/>
<dbReference type="FunFam" id="1.20.1250.20:FF:000134">
    <property type="entry name" value="MFS sugar transporter protein"/>
    <property type="match status" value="1"/>
</dbReference>
<dbReference type="PROSITE" id="PS00217">
    <property type="entry name" value="SUGAR_TRANSPORT_2"/>
    <property type="match status" value="1"/>
</dbReference>
<keyword evidence="12" id="KW-1185">Reference proteome</keyword>
<dbReference type="GO" id="GO:0005351">
    <property type="term" value="F:carbohydrate:proton symporter activity"/>
    <property type="evidence" value="ECO:0007669"/>
    <property type="project" value="TreeGrafter"/>
</dbReference>
<dbReference type="InterPro" id="IPR003663">
    <property type="entry name" value="Sugar/inositol_transpt"/>
</dbReference>
<dbReference type="InterPro" id="IPR020846">
    <property type="entry name" value="MFS_dom"/>
</dbReference>
<evidence type="ECO:0000313" key="12">
    <source>
        <dbReference type="Proteomes" id="UP000297716"/>
    </source>
</evidence>
<feature type="transmembrane region" description="Helical" evidence="9">
    <location>
        <begin position="365"/>
        <end position="392"/>
    </location>
</feature>
<dbReference type="GO" id="GO:0016020">
    <property type="term" value="C:membrane"/>
    <property type="evidence" value="ECO:0007669"/>
    <property type="project" value="UniProtKB-SubCell"/>
</dbReference>
<evidence type="ECO:0000256" key="1">
    <source>
        <dbReference type="ARBA" id="ARBA00004141"/>
    </source>
</evidence>
<organism evidence="11 12">
    <name type="scientific">Xylaria hypoxylon</name>
    <dbReference type="NCBI Taxonomy" id="37992"/>
    <lineage>
        <taxon>Eukaryota</taxon>
        <taxon>Fungi</taxon>
        <taxon>Dikarya</taxon>
        <taxon>Ascomycota</taxon>
        <taxon>Pezizomycotina</taxon>
        <taxon>Sordariomycetes</taxon>
        <taxon>Xylariomycetidae</taxon>
        <taxon>Xylariales</taxon>
        <taxon>Xylariaceae</taxon>
        <taxon>Xylaria</taxon>
    </lineage>
</organism>
<sequence length="554" mass="60885">MKVLRKAVLRLHLLCVFFALGSFVWGYNVGILSSVLVHPGFRRAMGYPTASEKGVITGIYYLGTWVSYIFISHPVSDRLGRRYAALIGIIIVAVGTAFESGVSGPGAYSMMIVGRIISGVGIGMVSTSVPLYQSEVAPADKRGKYVVLNHVGFVVGLATGFWVGYAVTFWSDTAYGQYISWRFSLAINLAPSFIFGAGLPFLPETPRWLIEHGHDDEALRSLHWLREGSFTNEQIHVELSRIRDDVEEYRGSGTSWLTLFRDPNLFRRLWRASLLQFMAQMCGAAAMKYYLPTLLEKLGLSTRIALMAGGIESTLKIGMTVIEMFLIDRLGRRFTLVSGTLTMGFALLINGVLGQVYPNNTNRSADIACVVFIFVYALGYSMGFGPAAWVYGSEIFPTAVRARGLNFSASGSSIGSIVAAQVWPVGIETIGSNIYFFFMAINFACIPVRWICFLAFTSHSLPTFFHLPLPPLAKEGGREHGEKGGFLTHVNTANTPDVQIILLFYPETKGVSLEDMDLLFKDQRLPGLHGEERMGEPAGVISPGPPKPLDHAAR</sequence>
<keyword evidence="5 9" id="KW-1133">Transmembrane helix</keyword>
<dbReference type="InterPro" id="IPR050360">
    <property type="entry name" value="MFS_Sugar_Transporters"/>
</dbReference>
<protein>
    <recommendedName>
        <fullName evidence="10">Major facilitator superfamily (MFS) profile domain-containing protein</fullName>
    </recommendedName>
</protein>
<keyword evidence="4 9" id="KW-0812">Transmembrane</keyword>
<dbReference type="PANTHER" id="PTHR48022">
    <property type="entry name" value="PLASTIDIC GLUCOSE TRANSPORTER 4"/>
    <property type="match status" value="1"/>
</dbReference>
<evidence type="ECO:0000313" key="11">
    <source>
        <dbReference type="EMBL" id="TGJ81639.1"/>
    </source>
</evidence>
<dbReference type="InterPro" id="IPR005828">
    <property type="entry name" value="MFS_sugar_transport-like"/>
</dbReference>
<dbReference type="OrthoDB" id="6612291at2759"/>
<evidence type="ECO:0000259" key="10">
    <source>
        <dbReference type="PROSITE" id="PS50850"/>
    </source>
</evidence>
<evidence type="ECO:0000256" key="8">
    <source>
        <dbReference type="SAM" id="MobiDB-lite"/>
    </source>
</evidence>
<feature type="transmembrane region" description="Helical" evidence="9">
    <location>
        <begin position="435"/>
        <end position="456"/>
    </location>
</feature>
<name>A0A4Z0YBT6_9PEZI</name>
<dbReference type="Gene3D" id="1.20.1250.20">
    <property type="entry name" value="MFS general substrate transporter like domains"/>
    <property type="match status" value="1"/>
</dbReference>
<feature type="transmembrane region" description="Helical" evidence="9">
    <location>
        <begin position="179"/>
        <end position="202"/>
    </location>
</feature>
<feature type="transmembrane region" description="Helical" evidence="9">
    <location>
        <begin position="108"/>
        <end position="133"/>
    </location>
</feature>
<dbReference type="Proteomes" id="UP000297716">
    <property type="component" value="Unassembled WGS sequence"/>
</dbReference>
<evidence type="ECO:0000256" key="9">
    <source>
        <dbReference type="SAM" id="Phobius"/>
    </source>
</evidence>
<feature type="region of interest" description="Disordered" evidence="8">
    <location>
        <begin position="531"/>
        <end position="554"/>
    </location>
</feature>
<dbReference type="EMBL" id="SKBN01000159">
    <property type="protein sequence ID" value="TGJ81639.1"/>
    <property type="molecule type" value="Genomic_DNA"/>
</dbReference>
<comment type="caution">
    <text evidence="11">The sequence shown here is derived from an EMBL/GenBank/DDBJ whole genome shotgun (WGS) entry which is preliminary data.</text>
</comment>
<evidence type="ECO:0000256" key="3">
    <source>
        <dbReference type="ARBA" id="ARBA00022448"/>
    </source>
</evidence>
<dbReference type="PROSITE" id="PS50850">
    <property type="entry name" value="MFS"/>
    <property type="match status" value="1"/>
</dbReference>
<dbReference type="Pfam" id="PF00083">
    <property type="entry name" value="Sugar_tr"/>
    <property type="match status" value="1"/>
</dbReference>
<evidence type="ECO:0000256" key="4">
    <source>
        <dbReference type="ARBA" id="ARBA00022692"/>
    </source>
</evidence>